<dbReference type="InterPro" id="IPR050373">
    <property type="entry name" value="Fibrinogen_C-term_domain"/>
</dbReference>
<dbReference type="InterPro" id="IPR045860">
    <property type="entry name" value="Snake_toxin-like_sf"/>
</dbReference>
<evidence type="ECO:0000256" key="1">
    <source>
        <dbReference type="SAM" id="SignalP"/>
    </source>
</evidence>
<dbReference type="Proteomes" id="UP000005408">
    <property type="component" value="Unassembled WGS sequence"/>
</dbReference>
<protein>
    <recommendedName>
        <fullName evidence="2">Fibrinogen C-terminal domain-containing protein</fullName>
    </recommendedName>
</protein>
<sequence length="428" mass="48071">MATLSIGKLSSLVGLLISVNLYNYVEAKEPLFCLSCSSVISPRHCHNIRKCEEGQVCYTEKYTNYNGEILYNTGCHSPSFCNLTNVVGSPLEASSNNRIEQCVECCHGNACNSHGCNSTAYPSVRGPLCFSCQQTTDPSLCRTARVCNEDEVCHIHEVHEFGERFYSSSCLQRQICDAYRPGSAFGRKRYVHACSSCCGTDLCNSNCKLPVDCSDIYQNGQHQTGVYSIYPYKDPNRPVRVKCEGAVLGGGWTVIQSRARDNPRVDFNTTWQAYKDGFGNINGNHWLGNDLIHLLTTSNNYSLYIKMKATDGNTYWAEYDSFSISNEADGYRLHLGHISRTYSSNVPVNFGSDEFRDHSIVNQTFYTFDHDNAVKCSAQCGSGWWYRSCTTTNLNAPFNEIHRDSVWYNVISSGKFLQFSEMLVKRSV</sequence>
<dbReference type="SUPFAM" id="SSF57302">
    <property type="entry name" value="Snake toxin-like"/>
    <property type="match status" value="2"/>
</dbReference>
<feature type="chain" id="PRO_5036497135" description="Fibrinogen C-terminal domain-containing protein" evidence="1">
    <location>
        <begin position="28"/>
        <end position="428"/>
    </location>
</feature>
<dbReference type="InterPro" id="IPR014716">
    <property type="entry name" value="Fibrinogen_a/b/g_C_1"/>
</dbReference>
<dbReference type="OrthoDB" id="6071153at2759"/>
<dbReference type="Pfam" id="PF00147">
    <property type="entry name" value="Fibrinogen_C"/>
    <property type="match status" value="1"/>
</dbReference>
<dbReference type="InterPro" id="IPR036056">
    <property type="entry name" value="Fibrinogen-like_C"/>
</dbReference>
<dbReference type="OMA" id="TIIMQRF"/>
<evidence type="ECO:0000313" key="3">
    <source>
        <dbReference type="EnsemblMetazoa" id="G12867.1:cds"/>
    </source>
</evidence>
<reference evidence="3" key="1">
    <citation type="submission" date="2022-08" db="UniProtKB">
        <authorList>
            <consortium name="EnsemblMetazoa"/>
        </authorList>
    </citation>
    <scope>IDENTIFICATION</scope>
    <source>
        <strain evidence="3">05x7-T-G4-1.051#20</strain>
    </source>
</reference>
<name>A0A8W8I6S6_MAGGI</name>
<keyword evidence="1" id="KW-0732">Signal</keyword>
<dbReference type="Gene3D" id="4.10.530.10">
    <property type="entry name" value="Gamma-fibrinogen Carboxyl Terminal Fragment, domain 2"/>
    <property type="match status" value="1"/>
</dbReference>
<dbReference type="InterPro" id="IPR002181">
    <property type="entry name" value="Fibrinogen_a/b/g_C_dom"/>
</dbReference>
<dbReference type="SUPFAM" id="SSF56496">
    <property type="entry name" value="Fibrinogen C-terminal domain-like"/>
    <property type="match status" value="1"/>
</dbReference>
<dbReference type="EnsemblMetazoa" id="G12867.1">
    <property type="protein sequence ID" value="G12867.1:cds"/>
    <property type="gene ID" value="G12867"/>
</dbReference>
<feature type="domain" description="Fibrinogen C-terminal" evidence="2">
    <location>
        <begin position="204"/>
        <end position="428"/>
    </location>
</feature>
<keyword evidence="4" id="KW-1185">Reference proteome</keyword>
<dbReference type="PANTHER" id="PTHR19143">
    <property type="entry name" value="FIBRINOGEN/TENASCIN/ANGIOPOEITIN"/>
    <property type="match status" value="1"/>
</dbReference>
<dbReference type="CDD" id="cd00087">
    <property type="entry name" value="FReD"/>
    <property type="match status" value="1"/>
</dbReference>
<dbReference type="GO" id="GO:0005615">
    <property type="term" value="C:extracellular space"/>
    <property type="evidence" value="ECO:0007669"/>
    <property type="project" value="TreeGrafter"/>
</dbReference>
<dbReference type="AlphaFoldDB" id="A0A8W8I6S6"/>
<dbReference type="PROSITE" id="PS51406">
    <property type="entry name" value="FIBRINOGEN_C_2"/>
    <property type="match status" value="1"/>
</dbReference>
<feature type="signal peptide" evidence="1">
    <location>
        <begin position="1"/>
        <end position="27"/>
    </location>
</feature>
<evidence type="ECO:0000259" key="2">
    <source>
        <dbReference type="PROSITE" id="PS51406"/>
    </source>
</evidence>
<dbReference type="SMART" id="SM00186">
    <property type="entry name" value="FBG"/>
    <property type="match status" value="1"/>
</dbReference>
<accession>A0A8W8I6S6</accession>
<dbReference type="Gene3D" id="3.90.215.10">
    <property type="entry name" value="Gamma Fibrinogen, chain A, domain 1"/>
    <property type="match status" value="1"/>
</dbReference>
<evidence type="ECO:0000313" key="4">
    <source>
        <dbReference type="Proteomes" id="UP000005408"/>
    </source>
</evidence>
<proteinExistence type="predicted"/>
<organism evidence="3 4">
    <name type="scientific">Magallana gigas</name>
    <name type="common">Pacific oyster</name>
    <name type="synonym">Crassostrea gigas</name>
    <dbReference type="NCBI Taxonomy" id="29159"/>
    <lineage>
        <taxon>Eukaryota</taxon>
        <taxon>Metazoa</taxon>
        <taxon>Spiralia</taxon>
        <taxon>Lophotrochozoa</taxon>
        <taxon>Mollusca</taxon>
        <taxon>Bivalvia</taxon>
        <taxon>Autobranchia</taxon>
        <taxon>Pteriomorphia</taxon>
        <taxon>Ostreida</taxon>
        <taxon>Ostreoidea</taxon>
        <taxon>Ostreidae</taxon>
        <taxon>Magallana</taxon>
    </lineage>
</organism>